<evidence type="ECO:0000256" key="3">
    <source>
        <dbReference type="RuleBase" id="RU003476"/>
    </source>
</evidence>
<dbReference type="CDD" id="cd04677">
    <property type="entry name" value="NUDIX_Hydrolase"/>
    <property type="match status" value="1"/>
</dbReference>
<reference evidence="5 6" key="1">
    <citation type="submission" date="2017-02" db="EMBL/GenBank/DDBJ databases">
        <title>The complete genomic sequence of a novel cold adapted crude oil-degrading bacterium Planococcus qaidamina Y42.</title>
        <authorList>
            <person name="Yang R."/>
        </authorList>
    </citation>
    <scope>NUCLEOTIDE SEQUENCE [LARGE SCALE GENOMIC DNA]</scope>
    <source>
        <strain evidence="5 6">Y42</strain>
    </source>
</reference>
<comment type="cofactor">
    <cofactor evidence="1">
        <name>Mg(2+)</name>
        <dbReference type="ChEBI" id="CHEBI:18420"/>
    </cofactor>
</comment>
<evidence type="ECO:0000256" key="1">
    <source>
        <dbReference type="ARBA" id="ARBA00001946"/>
    </source>
</evidence>
<dbReference type="PANTHER" id="PTHR43046">
    <property type="entry name" value="GDP-MANNOSE MANNOSYL HYDROLASE"/>
    <property type="match status" value="1"/>
</dbReference>
<dbReference type="SUPFAM" id="SSF55811">
    <property type="entry name" value="Nudix"/>
    <property type="match status" value="1"/>
</dbReference>
<dbReference type="Pfam" id="PF00293">
    <property type="entry name" value="NUDIX"/>
    <property type="match status" value="1"/>
</dbReference>
<gene>
    <name evidence="5" type="ORF">B0X71_09345</name>
</gene>
<evidence type="ECO:0000256" key="2">
    <source>
        <dbReference type="ARBA" id="ARBA00022801"/>
    </source>
</evidence>
<dbReference type="AlphaFoldDB" id="A0A1Q2KYN6"/>
<dbReference type="InterPro" id="IPR020476">
    <property type="entry name" value="Nudix_hydrolase"/>
</dbReference>
<name>A0A1Q2KYN6_9BACL</name>
<comment type="similarity">
    <text evidence="3">Belongs to the Nudix hydrolase family.</text>
</comment>
<organism evidence="5 6">
    <name type="scientific">Planococcus lenghuensis</name>
    <dbReference type="NCBI Taxonomy" id="2213202"/>
    <lineage>
        <taxon>Bacteria</taxon>
        <taxon>Bacillati</taxon>
        <taxon>Bacillota</taxon>
        <taxon>Bacilli</taxon>
        <taxon>Bacillales</taxon>
        <taxon>Caryophanaceae</taxon>
        <taxon>Planococcus</taxon>
    </lineage>
</organism>
<dbReference type="InterPro" id="IPR000086">
    <property type="entry name" value="NUDIX_hydrolase_dom"/>
</dbReference>
<sequence length="155" mass="17657">MDYINKLRSMVGKERVIMVVAGVFVVEHENRLLLQQRTDTGTWGIPGGFMELDESIQNTARREVTEETGLRLEQLELFGIYSGPAYDKTFANGDEVSLVQVLFTCTAYSGDLIRENEESLNNRFFGLNELPENIFSDHKIFLEDFLSKPGFPIVK</sequence>
<dbReference type="PROSITE" id="PS51462">
    <property type="entry name" value="NUDIX"/>
    <property type="match status" value="1"/>
</dbReference>
<dbReference type="EMBL" id="CP019640">
    <property type="protein sequence ID" value="AQQ53263.1"/>
    <property type="molecule type" value="Genomic_DNA"/>
</dbReference>
<dbReference type="PANTHER" id="PTHR43046:SF2">
    <property type="entry name" value="8-OXO-DGTP DIPHOSPHATASE-RELATED"/>
    <property type="match status" value="1"/>
</dbReference>
<keyword evidence="6" id="KW-1185">Reference proteome</keyword>
<evidence type="ECO:0000259" key="4">
    <source>
        <dbReference type="PROSITE" id="PS51462"/>
    </source>
</evidence>
<evidence type="ECO:0000313" key="6">
    <source>
        <dbReference type="Proteomes" id="UP000188184"/>
    </source>
</evidence>
<protein>
    <recommendedName>
        <fullName evidence="4">Nudix hydrolase domain-containing protein</fullName>
    </recommendedName>
</protein>
<accession>A0A1Q2KYN6</accession>
<dbReference type="GO" id="GO:0016787">
    <property type="term" value="F:hydrolase activity"/>
    <property type="evidence" value="ECO:0007669"/>
    <property type="project" value="UniProtKB-KW"/>
</dbReference>
<dbReference type="PRINTS" id="PR00502">
    <property type="entry name" value="NUDIXFAMILY"/>
</dbReference>
<dbReference type="KEGG" id="pmar:B0X71_09345"/>
<dbReference type="PROSITE" id="PS00893">
    <property type="entry name" value="NUDIX_BOX"/>
    <property type="match status" value="1"/>
</dbReference>
<feature type="domain" description="Nudix hydrolase" evidence="4">
    <location>
        <begin position="16"/>
        <end position="148"/>
    </location>
</feature>
<dbReference type="InterPro" id="IPR015797">
    <property type="entry name" value="NUDIX_hydrolase-like_dom_sf"/>
</dbReference>
<dbReference type="Proteomes" id="UP000188184">
    <property type="component" value="Chromosome"/>
</dbReference>
<dbReference type="Gene3D" id="3.90.79.10">
    <property type="entry name" value="Nucleoside Triphosphate Pyrophosphohydrolase"/>
    <property type="match status" value="1"/>
</dbReference>
<keyword evidence="2 3" id="KW-0378">Hydrolase</keyword>
<proteinExistence type="inferred from homology"/>
<dbReference type="InterPro" id="IPR020084">
    <property type="entry name" value="NUDIX_hydrolase_CS"/>
</dbReference>
<evidence type="ECO:0000313" key="5">
    <source>
        <dbReference type="EMBL" id="AQQ53263.1"/>
    </source>
</evidence>
<dbReference type="OrthoDB" id="9787476at2"/>